<proteinExistence type="inferred from homology"/>
<evidence type="ECO:0000256" key="4">
    <source>
        <dbReference type="ARBA" id="ARBA00022692"/>
    </source>
</evidence>
<evidence type="ECO:0000256" key="7">
    <source>
        <dbReference type="PIRNR" id="PIRNR010045"/>
    </source>
</evidence>
<dbReference type="GO" id="GO:0045050">
    <property type="term" value="P:protein insertion into ER membrane by stop-transfer membrane-anchor sequence"/>
    <property type="evidence" value="ECO:0007669"/>
    <property type="project" value="EnsemblFungi"/>
</dbReference>
<dbReference type="STRING" id="1081102.A0A167TV24"/>
<evidence type="ECO:0000256" key="8">
    <source>
        <dbReference type="SAM" id="Phobius"/>
    </source>
</evidence>
<dbReference type="GO" id="GO:0015914">
    <property type="term" value="P:phospholipid transport"/>
    <property type="evidence" value="ECO:0007669"/>
    <property type="project" value="EnsemblFungi"/>
</dbReference>
<keyword evidence="5 8" id="KW-1133">Transmembrane helix</keyword>
<evidence type="ECO:0000256" key="3">
    <source>
        <dbReference type="ARBA" id="ARBA00020822"/>
    </source>
</evidence>
<evidence type="ECO:0000313" key="9">
    <source>
        <dbReference type="EMBL" id="OAA60980.1"/>
    </source>
</evidence>
<comment type="similarity">
    <text evidence="2 7">Belongs to the EMC3 family.</text>
</comment>
<dbReference type="EMBL" id="AZHD01000008">
    <property type="protein sequence ID" value="OAA60980.1"/>
    <property type="molecule type" value="Genomic_DNA"/>
</dbReference>
<dbReference type="Proteomes" id="UP000076874">
    <property type="component" value="Unassembled WGS sequence"/>
</dbReference>
<feature type="transmembrane region" description="Helical" evidence="8">
    <location>
        <begin position="179"/>
        <end position="197"/>
    </location>
</feature>
<organism evidence="9 10">
    <name type="scientific">Niveomyces insectorum RCEF 264</name>
    <dbReference type="NCBI Taxonomy" id="1081102"/>
    <lineage>
        <taxon>Eukaryota</taxon>
        <taxon>Fungi</taxon>
        <taxon>Dikarya</taxon>
        <taxon>Ascomycota</taxon>
        <taxon>Pezizomycotina</taxon>
        <taxon>Sordariomycetes</taxon>
        <taxon>Hypocreomycetidae</taxon>
        <taxon>Hypocreales</taxon>
        <taxon>Cordycipitaceae</taxon>
        <taxon>Niveomyces</taxon>
    </lineage>
</organism>
<dbReference type="Pfam" id="PF01956">
    <property type="entry name" value="EMC3_TMCO1"/>
    <property type="match status" value="1"/>
</dbReference>
<dbReference type="SMART" id="SM01415">
    <property type="entry name" value="DUF106"/>
    <property type="match status" value="1"/>
</dbReference>
<comment type="function">
    <text evidence="7">The EMC seems to be required for efficient folding of proteins in the endoplasmic reticulum (ER).</text>
</comment>
<evidence type="ECO:0000256" key="5">
    <source>
        <dbReference type="ARBA" id="ARBA00022989"/>
    </source>
</evidence>
<dbReference type="GO" id="GO:0006644">
    <property type="term" value="P:phospholipid metabolic process"/>
    <property type="evidence" value="ECO:0007669"/>
    <property type="project" value="EnsemblFungi"/>
</dbReference>
<dbReference type="GO" id="GO:0051087">
    <property type="term" value="F:protein-folding chaperone binding"/>
    <property type="evidence" value="ECO:0007669"/>
    <property type="project" value="EnsemblFungi"/>
</dbReference>
<comment type="caution">
    <text evidence="9">The sequence shown here is derived from an EMBL/GenBank/DDBJ whole genome shotgun (WGS) entry which is preliminary data.</text>
</comment>
<keyword evidence="10" id="KW-1185">Reference proteome</keyword>
<dbReference type="OrthoDB" id="6745403at2759"/>
<dbReference type="PANTHER" id="PTHR13116:SF5">
    <property type="entry name" value="ER MEMBRANE PROTEIN COMPLEX SUBUNIT 3"/>
    <property type="match status" value="1"/>
</dbReference>
<evidence type="ECO:0000256" key="2">
    <source>
        <dbReference type="ARBA" id="ARBA00005376"/>
    </source>
</evidence>
<comment type="subcellular location">
    <subcellularLocation>
        <location evidence="1">Membrane</location>
        <topology evidence="1">Multi-pass membrane protein</topology>
    </subcellularLocation>
</comment>
<evidence type="ECO:0000313" key="10">
    <source>
        <dbReference type="Proteomes" id="UP000076874"/>
    </source>
</evidence>
<dbReference type="AlphaFoldDB" id="A0A167TV24"/>
<evidence type="ECO:0000256" key="1">
    <source>
        <dbReference type="ARBA" id="ARBA00004141"/>
    </source>
</evidence>
<feature type="transmembrane region" description="Helical" evidence="8">
    <location>
        <begin position="15"/>
        <end position="37"/>
    </location>
</feature>
<gene>
    <name evidence="9" type="ORF">SPI_05004</name>
</gene>
<keyword evidence="6 8" id="KW-0472">Membrane</keyword>
<dbReference type="InterPro" id="IPR008568">
    <property type="entry name" value="EMC3"/>
</dbReference>
<name>A0A167TV24_9HYPO</name>
<sequence length="261" mass="29214">MAQLPVQSIPRDPQLLYWILFPITVVMILTGVLRHYANVLMATAPKKQELRTIREQRSLLHGINVRANHHVLSGRAFATRREALVAAYQAGTFLKAPENRGQAPPNPITDPNAMDGMMGMMKSNMAMIVPNTLIMSWINAFFSGYVIMKLPFPLTIKFKSMLQAGVATKDMDPRWMSSISWYFLCIFGLQPVFNFLLGNDNSASRMSQQMGQMAPQAPQMFGPGVDPDKQFLAEVENLQVVEHYSVLDEVEQRLLGSAAKA</sequence>
<accession>A0A167TV24</accession>
<dbReference type="GO" id="GO:0034975">
    <property type="term" value="P:protein folding in endoplasmic reticulum"/>
    <property type="evidence" value="ECO:0007669"/>
    <property type="project" value="TreeGrafter"/>
</dbReference>
<dbReference type="GO" id="GO:0032977">
    <property type="term" value="F:membrane insertase activity"/>
    <property type="evidence" value="ECO:0007669"/>
    <property type="project" value="EnsemblFungi"/>
</dbReference>
<dbReference type="GO" id="GO:0072546">
    <property type="term" value="C:EMC complex"/>
    <property type="evidence" value="ECO:0007669"/>
    <property type="project" value="EnsemblFungi"/>
</dbReference>
<dbReference type="InterPro" id="IPR002809">
    <property type="entry name" value="EMC3/TMCO1"/>
</dbReference>
<dbReference type="PIRSF" id="PIRSF010045">
    <property type="entry name" value="DUF850_TM_euk"/>
    <property type="match status" value="1"/>
</dbReference>
<dbReference type="PANTHER" id="PTHR13116">
    <property type="entry name" value="ER MEMBRANE PROTEIN COMPLEX SUBUNIT 3"/>
    <property type="match status" value="1"/>
</dbReference>
<evidence type="ECO:0000256" key="6">
    <source>
        <dbReference type="ARBA" id="ARBA00023136"/>
    </source>
</evidence>
<keyword evidence="4 8" id="KW-0812">Transmembrane</keyword>
<feature type="transmembrane region" description="Helical" evidence="8">
    <location>
        <begin position="127"/>
        <end position="148"/>
    </location>
</feature>
<reference evidence="9 10" key="1">
    <citation type="journal article" date="2016" name="Genome Biol. Evol.">
        <title>Divergent and convergent evolution of fungal pathogenicity.</title>
        <authorList>
            <person name="Shang Y."/>
            <person name="Xiao G."/>
            <person name="Zheng P."/>
            <person name="Cen K."/>
            <person name="Zhan S."/>
            <person name="Wang C."/>
        </authorList>
    </citation>
    <scope>NUCLEOTIDE SEQUENCE [LARGE SCALE GENOMIC DNA]</scope>
    <source>
        <strain evidence="9 10">RCEF 264</strain>
    </source>
</reference>
<protein>
    <recommendedName>
        <fullName evidence="3 7">ER membrane protein complex subunit 3</fullName>
    </recommendedName>
</protein>